<dbReference type="InterPro" id="IPR027417">
    <property type="entry name" value="P-loop_NTPase"/>
</dbReference>
<feature type="compositionally biased region" description="Basic and acidic residues" evidence="1">
    <location>
        <begin position="473"/>
        <end position="482"/>
    </location>
</feature>
<feature type="compositionally biased region" description="Polar residues" evidence="1">
    <location>
        <begin position="428"/>
        <end position="454"/>
    </location>
</feature>
<proteinExistence type="predicted"/>
<dbReference type="Pfam" id="PF13481">
    <property type="entry name" value="AAA_25"/>
    <property type="match status" value="1"/>
</dbReference>
<dbReference type="SUPFAM" id="SSF52540">
    <property type="entry name" value="P-loop containing nucleoside triphosphate hydrolases"/>
    <property type="match status" value="1"/>
</dbReference>
<organism evidence="2 3">
    <name type="scientific">Ktedonospora formicarum</name>
    <dbReference type="NCBI Taxonomy" id="2778364"/>
    <lineage>
        <taxon>Bacteria</taxon>
        <taxon>Bacillati</taxon>
        <taxon>Chloroflexota</taxon>
        <taxon>Ktedonobacteria</taxon>
        <taxon>Ktedonobacterales</taxon>
        <taxon>Ktedonobacteraceae</taxon>
        <taxon>Ktedonospora</taxon>
    </lineage>
</organism>
<keyword evidence="3" id="KW-1185">Reference proteome</keyword>
<feature type="compositionally biased region" description="Low complexity" evidence="1">
    <location>
        <begin position="460"/>
        <end position="471"/>
    </location>
</feature>
<dbReference type="Proteomes" id="UP000612362">
    <property type="component" value="Unassembled WGS sequence"/>
</dbReference>
<dbReference type="Gene3D" id="3.40.50.300">
    <property type="entry name" value="P-loop containing nucleotide triphosphate hydrolases"/>
    <property type="match status" value="1"/>
</dbReference>
<dbReference type="InterPro" id="IPR036388">
    <property type="entry name" value="WH-like_DNA-bd_sf"/>
</dbReference>
<dbReference type="Gene3D" id="1.10.10.10">
    <property type="entry name" value="Winged helix-like DNA-binding domain superfamily/Winged helix DNA-binding domain"/>
    <property type="match status" value="1"/>
</dbReference>
<reference evidence="2" key="1">
    <citation type="submission" date="2020-10" db="EMBL/GenBank/DDBJ databases">
        <title>Taxonomic study of unclassified bacteria belonging to the class Ktedonobacteria.</title>
        <authorList>
            <person name="Yabe S."/>
            <person name="Wang C.M."/>
            <person name="Zheng Y."/>
            <person name="Sakai Y."/>
            <person name="Cavaletti L."/>
            <person name="Monciardini P."/>
            <person name="Donadio S."/>
        </authorList>
    </citation>
    <scope>NUCLEOTIDE SEQUENCE</scope>
    <source>
        <strain evidence="2">SOSP1-1</strain>
    </source>
</reference>
<evidence type="ECO:0000256" key="1">
    <source>
        <dbReference type="SAM" id="MobiDB-lite"/>
    </source>
</evidence>
<comment type="caution">
    <text evidence="2">The sequence shown here is derived from an EMBL/GenBank/DDBJ whole genome shotgun (WGS) entry which is preliminary data.</text>
</comment>
<feature type="region of interest" description="Disordered" evidence="1">
    <location>
        <begin position="353"/>
        <end position="395"/>
    </location>
</feature>
<dbReference type="SUPFAM" id="SSF46785">
    <property type="entry name" value="Winged helix' DNA-binding domain"/>
    <property type="match status" value="1"/>
</dbReference>
<dbReference type="EMBL" id="BNJF01000007">
    <property type="protein sequence ID" value="GHO50004.1"/>
    <property type="molecule type" value="Genomic_DNA"/>
</dbReference>
<gene>
    <name evidence="2" type="ORF">KSX_81670</name>
</gene>
<sequence length="482" mass="53253">MALSLDEIFSRSPLPFHTSISHFRSPNRNPVPFSISNLLPIGLTLLSGASRQGKTSLALHLAYDVFRGIPALNSHVPTIPDSEQPYATMRGRVHYLALDSSTDTIQQLTDRLFAPTENLDLRHFYLTNTLEPLTLEGGLLNLCANLASPDVRLLVIDNLACVRKLFEGTDHELLDLLRQIAEQTQTSILLLHTCKRSSPLATHVDHQLHLTRLPIASYYQLESLTRKHQPSTLLLHCPPEANYFRIVTLAEETSLCILNARKVLSPERITILDLLQSSQRDLTPRQIAATLNLDYDCVRQILSKMVSANLLTTSERGHYIIHPFIHKLLPALLAHTSLIPRFSLSAIPPDEEPAFTIPHNLPPAITHSPPPSATSHKKTQAISSTSHPTPDKPISAIAHNEHTRLPLLSASPEIVTHNPTHLPDQADSPISHNPPLNTTADQTSSETSHNSPVNNEPDKPSSILSHLIPPSRGEAEAHRQVA</sequence>
<protein>
    <submittedName>
        <fullName evidence="2">Uncharacterized protein</fullName>
    </submittedName>
</protein>
<dbReference type="AlphaFoldDB" id="A0A8J3IEZ7"/>
<evidence type="ECO:0000313" key="3">
    <source>
        <dbReference type="Proteomes" id="UP000612362"/>
    </source>
</evidence>
<name>A0A8J3IEZ7_9CHLR</name>
<dbReference type="RefSeq" id="WP_220199072.1">
    <property type="nucleotide sequence ID" value="NZ_BNJF01000007.1"/>
</dbReference>
<feature type="region of interest" description="Disordered" evidence="1">
    <location>
        <begin position="414"/>
        <end position="482"/>
    </location>
</feature>
<dbReference type="InterPro" id="IPR036390">
    <property type="entry name" value="WH_DNA-bd_sf"/>
</dbReference>
<evidence type="ECO:0000313" key="2">
    <source>
        <dbReference type="EMBL" id="GHO50004.1"/>
    </source>
</evidence>
<accession>A0A8J3IEZ7</accession>